<feature type="compositionally biased region" description="Basic and acidic residues" evidence="1">
    <location>
        <begin position="10"/>
        <end position="21"/>
    </location>
</feature>
<keyword evidence="3" id="KW-1185">Reference proteome</keyword>
<dbReference type="EMBL" id="MLJI01000002">
    <property type="protein sequence ID" value="ORM90245.1"/>
    <property type="molecule type" value="Genomic_DNA"/>
</dbReference>
<name>A0A1X1EMT0_PANCY</name>
<sequence length="155" mass="16804">MTVLQSEPLKVTRSDITKAEDETTSGTLAFRPLQPGGIGLPEAPSPARQSGVTGTVTASVQLRHGMETRWPEGSFGPGQRQLRWLCAQHDSPPRQGDARCRRFACKHQLNKKLTGQSPNTHIIRKQKRGQETGIRGAAGAALPVFAAAGRRVFAR</sequence>
<reference evidence="2 3" key="1">
    <citation type="journal article" date="2017" name="Antonie Van Leeuwenhoek">
        <title>Phylogenomic resolution of the bacterial genus Pantoea and its relationship with Erwinia and Tatumella.</title>
        <authorList>
            <person name="Palmer M."/>
            <person name="Steenkamp E.T."/>
            <person name="Coetzee M.P."/>
            <person name="Chan W.Y."/>
            <person name="van Zyl E."/>
            <person name="De Maayer P."/>
            <person name="Coutinho T.A."/>
            <person name="Blom J."/>
            <person name="Smits T.H."/>
            <person name="Duffy B."/>
            <person name="Venter S.N."/>
        </authorList>
    </citation>
    <scope>NUCLEOTIDE SEQUENCE [LARGE SCALE GENOMIC DNA]</scope>
    <source>
        <strain evidence="2 3">LMG 2657</strain>
    </source>
</reference>
<accession>A0A1X1EMT0</accession>
<feature type="region of interest" description="Disordered" evidence="1">
    <location>
        <begin position="1"/>
        <end position="54"/>
    </location>
</feature>
<protein>
    <submittedName>
        <fullName evidence="2">Uncharacterized protein</fullName>
    </submittedName>
</protein>
<gene>
    <name evidence="2" type="ORF">HA50_27320</name>
</gene>
<evidence type="ECO:0000256" key="1">
    <source>
        <dbReference type="SAM" id="MobiDB-lite"/>
    </source>
</evidence>
<dbReference type="AlphaFoldDB" id="A0A1X1EMT0"/>
<evidence type="ECO:0000313" key="2">
    <source>
        <dbReference type="EMBL" id="ORM90245.1"/>
    </source>
</evidence>
<dbReference type="Proteomes" id="UP000193749">
    <property type="component" value="Unassembled WGS sequence"/>
</dbReference>
<proteinExistence type="predicted"/>
<organism evidence="2 3">
    <name type="scientific">Pantoea cypripedii</name>
    <name type="common">Pectobacterium cypripedii</name>
    <name type="synonym">Erwinia cypripedii</name>
    <dbReference type="NCBI Taxonomy" id="55209"/>
    <lineage>
        <taxon>Bacteria</taxon>
        <taxon>Pseudomonadati</taxon>
        <taxon>Pseudomonadota</taxon>
        <taxon>Gammaproteobacteria</taxon>
        <taxon>Enterobacterales</taxon>
        <taxon>Erwiniaceae</taxon>
        <taxon>Pantoea</taxon>
    </lineage>
</organism>
<evidence type="ECO:0000313" key="3">
    <source>
        <dbReference type="Proteomes" id="UP000193749"/>
    </source>
</evidence>
<comment type="caution">
    <text evidence="2">The sequence shown here is derived from an EMBL/GenBank/DDBJ whole genome shotgun (WGS) entry which is preliminary data.</text>
</comment>